<protein>
    <submittedName>
        <fullName evidence="3">Uncharacterized protein</fullName>
    </submittedName>
</protein>
<dbReference type="AlphaFoldDB" id="A0A8T1HMC5"/>
<comment type="caution">
    <text evidence="3">The sequence shown here is derived from an EMBL/GenBank/DDBJ whole genome shotgun (WGS) entry which is preliminary data.</text>
</comment>
<accession>A0A8T1HMC5</accession>
<gene>
    <name evidence="2" type="ORF">PC117_g10635</name>
    <name evidence="3" type="ORF">PC129_g15947</name>
</gene>
<dbReference type="Proteomes" id="UP000736787">
    <property type="component" value="Unassembled WGS sequence"/>
</dbReference>
<feature type="region of interest" description="Disordered" evidence="1">
    <location>
        <begin position="64"/>
        <end position="109"/>
    </location>
</feature>
<evidence type="ECO:0000313" key="4">
    <source>
        <dbReference type="Proteomes" id="UP000760860"/>
    </source>
</evidence>
<dbReference type="Proteomes" id="UP000760860">
    <property type="component" value="Unassembled WGS sequence"/>
</dbReference>
<evidence type="ECO:0000313" key="2">
    <source>
        <dbReference type="EMBL" id="KAG2940149.1"/>
    </source>
</evidence>
<evidence type="ECO:0000256" key="1">
    <source>
        <dbReference type="SAM" id="MobiDB-lite"/>
    </source>
</evidence>
<sequence>MSSVSADADVYIASYSQKATLELVQSHRRRVSSCSVSSSRYEAFDLKEEYVEALRCRDRLKQQLSDSESMQQCNAFKRGTRRNKSCASSTSDRNTCSNSPKTSPSRNVY</sequence>
<evidence type="ECO:0000313" key="3">
    <source>
        <dbReference type="EMBL" id="KAG3213116.1"/>
    </source>
</evidence>
<feature type="compositionally biased region" description="Polar residues" evidence="1">
    <location>
        <begin position="64"/>
        <end position="74"/>
    </location>
</feature>
<dbReference type="EMBL" id="RCMV01000768">
    <property type="protein sequence ID" value="KAG3213116.1"/>
    <property type="molecule type" value="Genomic_DNA"/>
</dbReference>
<name>A0A8T1HMC5_9STRA</name>
<feature type="compositionally biased region" description="Polar residues" evidence="1">
    <location>
        <begin position="85"/>
        <end position="109"/>
    </location>
</feature>
<organism evidence="3 4">
    <name type="scientific">Phytophthora cactorum</name>
    <dbReference type="NCBI Taxonomy" id="29920"/>
    <lineage>
        <taxon>Eukaryota</taxon>
        <taxon>Sar</taxon>
        <taxon>Stramenopiles</taxon>
        <taxon>Oomycota</taxon>
        <taxon>Peronosporomycetes</taxon>
        <taxon>Peronosporales</taxon>
        <taxon>Peronosporaceae</taxon>
        <taxon>Phytophthora</taxon>
    </lineage>
</organism>
<reference evidence="3" key="1">
    <citation type="submission" date="2018-05" db="EMBL/GenBank/DDBJ databases">
        <title>Effector identification in a new, highly contiguous assembly of the strawberry crown rot pathogen Phytophthora cactorum.</title>
        <authorList>
            <person name="Armitage A.D."/>
            <person name="Nellist C.F."/>
            <person name="Bates H."/>
            <person name="Vickerstaff R.J."/>
            <person name="Harrison R.J."/>
        </authorList>
    </citation>
    <scope>NUCLEOTIDE SEQUENCE</scope>
    <source>
        <strain evidence="2">4040</strain>
        <strain evidence="3">P421</strain>
    </source>
</reference>
<dbReference type="EMBL" id="RCMK01000262">
    <property type="protein sequence ID" value="KAG2940149.1"/>
    <property type="molecule type" value="Genomic_DNA"/>
</dbReference>
<proteinExistence type="predicted"/>